<feature type="domain" description="HTH araC/xylS-type" evidence="4">
    <location>
        <begin position="164"/>
        <end position="261"/>
    </location>
</feature>
<keyword evidence="10" id="KW-1185">Reference proteome</keyword>
<dbReference type="Proteomes" id="UP001609176">
    <property type="component" value="Unassembled WGS sequence"/>
</dbReference>
<dbReference type="Pfam" id="PF12833">
    <property type="entry name" value="HTH_18"/>
    <property type="match status" value="1"/>
</dbReference>
<dbReference type="PROSITE" id="PS01124">
    <property type="entry name" value="HTH_ARAC_FAMILY_2"/>
    <property type="match status" value="1"/>
</dbReference>
<dbReference type="EMBL" id="JBIMSN010000026">
    <property type="protein sequence ID" value="MFH5228220.1"/>
    <property type="molecule type" value="Genomic_DNA"/>
</dbReference>
<evidence type="ECO:0000313" key="6">
    <source>
        <dbReference type="EMBL" id="MFH5228220.1"/>
    </source>
</evidence>
<evidence type="ECO:0000256" key="3">
    <source>
        <dbReference type="ARBA" id="ARBA00023163"/>
    </source>
</evidence>
<comment type="caution">
    <text evidence="7">The sequence shown here is derived from an EMBL/GenBank/DDBJ whole genome shotgun (WGS) entry which is preliminary data.</text>
</comment>
<reference evidence="8 9" key="1">
    <citation type="submission" date="2024-10" db="EMBL/GenBank/DDBJ databases">
        <authorList>
            <person name="Riesco R."/>
        </authorList>
    </citation>
    <scope>NUCLEOTIDE SEQUENCE [LARGE SCALE GENOMIC DNA]</scope>
    <source>
        <strain evidence="7 9">NCIMB 15448</strain>
        <strain evidence="5 8">NCIMB 15449</strain>
        <strain evidence="6 10">NCIMB 15450</strain>
    </source>
</reference>
<gene>
    <name evidence="7" type="ORF">ACHIPV_05565</name>
    <name evidence="5" type="ORF">ACHIPZ_08790</name>
    <name evidence="6" type="ORF">ACHIRB_06465</name>
</gene>
<sequence>MGDGSEVGAWRPQVDGIEEVFHATFVDHAYPSHTHDTWTLLIVDAGTIRYELDGNEHDSIQESVTLLPPQIPHDGRTVSVGGFRKRVLYLGADVLQGIGRAVDGPTLRDGLLRDRVNRLHRTLLVPGDIFEADSRLAFIVERLQNYLRRLAPDPPVFRDVPLARQLRELIDADPTTGITLNQAGTLLHADPTHLVRTFSREFGIAPHQYLTGRRIDLARRHLLEGHRPSEVATMVGFHDQAHLNRHFKRMIGTTPAKFARSGSVVRGLLKSVGAEGFEPPTAGV</sequence>
<dbReference type="InterPro" id="IPR037923">
    <property type="entry name" value="HTH-like"/>
</dbReference>
<evidence type="ECO:0000256" key="1">
    <source>
        <dbReference type="ARBA" id="ARBA00023015"/>
    </source>
</evidence>
<dbReference type="InterPro" id="IPR009057">
    <property type="entry name" value="Homeodomain-like_sf"/>
</dbReference>
<dbReference type="EMBL" id="JBIMSO010000038">
    <property type="protein sequence ID" value="MFH5208301.1"/>
    <property type="molecule type" value="Genomic_DNA"/>
</dbReference>
<dbReference type="InterPro" id="IPR050204">
    <property type="entry name" value="AraC_XylS_family_regulators"/>
</dbReference>
<keyword evidence="3" id="KW-0804">Transcription</keyword>
<name>A0ABW7KFY3_9NOCA</name>
<dbReference type="RefSeq" id="WP_395113854.1">
    <property type="nucleotide sequence ID" value="NZ_JBIMSN010000026.1"/>
</dbReference>
<keyword evidence="2" id="KW-0238">DNA-binding</keyword>
<evidence type="ECO:0000313" key="10">
    <source>
        <dbReference type="Proteomes" id="UP001609219"/>
    </source>
</evidence>
<dbReference type="EMBL" id="JBIMSP010000005">
    <property type="protein sequence ID" value="MFH5241353.1"/>
    <property type="molecule type" value="Genomic_DNA"/>
</dbReference>
<evidence type="ECO:0000313" key="7">
    <source>
        <dbReference type="EMBL" id="MFH5241353.1"/>
    </source>
</evidence>
<organism evidence="7 9">
    <name type="scientific">Antrihabitans spumae</name>
    <dbReference type="NCBI Taxonomy" id="3373370"/>
    <lineage>
        <taxon>Bacteria</taxon>
        <taxon>Bacillati</taxon>
        <taxon>Actinomycetota</taxon>
        <taxon>Actinomycetes</taxon>
        <taxon>Mycobacteriales</taxon>
        <taxon>Nocardiaceae</taxon>
        <taxon>Antrihabitans</taxon>
    </lineage>
</organism>
<evidence type="ECO:0000256" key="2">
    <source>
        <dbReference type="ARBA" id="ARBA00023125"/>
    </source>
</evidence>
<dbReference type="PANTHER" id="PTHR46796">
    <property type="entry name" value="HTH-TYPE TRANSCRIPTIONAL ACTIVATOR RHAS-RELATED"/>
    <property type="match status" value="1"/>
</dbReference>
<evidence type="ECO:0000313" key="8">
    <source>
        <dbReference type="Proteomes" id="UP001609175"/>
    </source>
</evidence>
<keyword evidence="1" id="KW-0805">Transcription regulation</keyword>
<evidence type="ECO:0000313" key="5">
    <source>
        <dbReference type="EMBL" id="MFH5208301.1"/>
    </source>
</evidence>
<dbReference type="SUPFAM" id="SSF46689">
    <property type="entry name" value="Homeodomain-like"/>
    <property type="match status" value="2"/>
</dbReference>
<evidence type="ECO:0000259" key="4">
    <source>
        <dbReference type="PROSITE" id="PS01124"/>
    </source>
</evidence>
<accession>A0ABW7KFY3</accession>
<dbReference type="Gene3D" id="1.10.10.60">
    <property type="entry name" value="Homeodomain-like"/>
    <property type="match status" value="1"/>
</dbReference>
<dbReference type="Proteomes" id="UP001609175">
    <property type="component" value="Unassembled WGS sequence"/>
</dbReference>
<dbReference type="Proteomes" id="UP001609219">
    <property type="component" value="Unassembled WGS sequence"/>
</dbReference>
<dbReference type="Pfam" id="PF02311">
    <property type="entry name" value="AraC_binding"/>
    <property type="match status" value="1"/>
</dbReference>
<evidence type="ECO:0000313" key="9">
    <source>
        <dbReference type="Proteomes" id="UP001609176"/>
    </source>
</evidence>
<dbReference type="SUPFAM" id="SSF51215">
    <property type="entry name" value="Regulatory protein AraC"/>
    <property type="match status" value="1"/>
</dbReference>
<protein>
    <submittedName>
        <fullName evidence="7">Helix-turn-helix domain-containing protein</fullName>
    </submittedName>
</protein>
<dbReference type="InterPro" id="IPR003313">
    <property type="entry name" value="AraC-bd"/>
</dbReference>
<proteinExistence type="predicted"/>
<dbReference type="InterPro" id="IPR018060">
    <property type="entry name" value="HTH_AraC"/>
</dbReference>
<dbReference type="SMART" id="SM00342">
    <property type="entry name" value="HTH_ARAC"/>
    <property type="match status" value="1"/>
</dbReference>
<dbReference type="PANTHER" id="PTHR46796:SF2">
    <property type="entry name" value="TRANSCRIPTIONAL REGULATORY PROTEIN"/>
    <property type="match status" value="1"/>
</dbReference>